<proteinExistence type="predicted"/>
<protein>
    <recommendedName>
        <fullName evidence="4">Carboxypeptidase regulatory-like domain-containing protein</fullName>
    </recommendedName>
</protein>
<organism evidence="2 3">
    <name type="scientific">Microbulbifer flavimaris</name>
    <dbReference type="NCBI Taxonomy" id="1781068"/>
    <lineage>
        <taxon>Bacteria</taxon>
        <taxon>Pseudomonadati</taxon>
        <taxon>Pseudomonadota</taxon>
        <taxon>Gammaproteobacteria</taxon>
        <taxon>Cellvibrionales</taxon>
        <taxon>Microbulbiferaceae</taxon>
        <taxon>Microbulbifer</taxon>
    </lineage>
</organism>
<sequence length="135" mass="14473">MQFWKTLAAAFTLAMFSTPGSAAIDGVKATGNVRYVSGGVGEAERRELESAAGAFDLKVQLASASGAFLANTTVRVFDQSGQQLLATRTRGPLLLLDLPTGRYRIEAEHHGHKQGAWVKVDESEGIKPLTLSWAQ</sequence>
<evidence type="ECO:0008006" key="4">
    <source>
        <dbReference type="Google" id="ProtNLM"/>
    </source>
</evidence>
<evidence type="ECO:0000256" key="1">
    <source>
        <dbReference type="SAM" id="SignalP"/>
    </source>
</evidence>
<keyword evidence="3" id="KW-1185">Reference proteome</keyword>
<dbReference type="InterPro" id="IPR008969">
    <property type="entry name" value="CarboxyPept-like_regulatory"/>
</dbReference>
<dbReference type="SUPFAM" id="SSF49464">
    <property type="entry name" value="Carboxypeptidase regulatory domain-like"/>
    <property type="match status" value="1"/>
</dbReference>
<dbReference type="EMBL" id="LRFG02000006">
    <property type="protein sequence ID" value="PCO04272.1"/>
    <property type="molecule type" value="Genomic_DNA"/>
</dbReference>
<name>A0ABX4HVX8_9GAMM</name>
<dbReference type="Proteomes" id="UP000218427">
    <property type="component" value="Unassembled WGS sequence"/>
</dbReference>
<gene>
    <name evidence="2" type="ORF">AWR36_014435</name>
</gene>
<evidence type="ECO:0000313" key="2">
    <source>
        <dbReference type="EMBL" id="PCO04272.1"/>
    </source>
</evidence>
<feature type="signal peptide" evidence="1">
    <location>
        <begin position="1"/>
        <end position="22"/>
    </location>
</feature>
<feature type="chain" id="PRO_5045579733" description="Carboxypeptidase regulatory-like domain-containing protein" evidence="1">
    <location>
        <begin position="23"/>
        <end position="135"/>
    </location>
</feature>
<accession>A0ABX4HVX8</accession>
<evidence type="ECO:0000313" key="3">
    <source>
        <dbReference type="Proteomes" id="UP000218427"/>
    </source>
</evidence>
<comment type="caution">
    <text evidence="2">The sequence shown here is derived from an EMBL/GenBank/DDBJ whole genome shotgun (WGS) entry which is preliminary data.</text>
</comment>
<reference evidence="2" key="1">
    <citation type="submission" date="2017-08" db="EMBL/GenBank/DDBJ databases">
        <title>Microbulbifer marisrubri sp. nov., a halophilic alphaproteobacterium isolated from marine sediment of the Yellow Sea, China.</title>
        <authorList>
            <person name="Zhang G."/>
            <person name="Xiong Q."/>
        </authorList>
    </citation>
    <scope>NUCLEOTIDE SEQUENCE [LARGE SCALE GENOMIC DNA]</scope>
    <source>
        <strain evidence="2">WRN-8</strain>
    </source>
</reference>
<dbReference type="RefSeq" id="WP_067086482.1">
    <property type="nucleotide sequence ID" value="NZ_LRFG02000006.1"/>
</dbReference>
<keyword evidence="1" id="KW-0732">Signal</keyword>